<evidence type="ECO:0000313" key="2">
    <source>
        <dbReference type="EMBL" id="CTQ67922.1"/>
    </source>
</evidence>
<accession>A0A0M7A0I7</accession>
<name>A0A0M7A0I7_9HYPH</name>
<dbReference type="RefSeq" id="WP_055671360.1">
    <property type="nucleotide sequence ID" value="NZ_CXWD01000005.1"/>
</dbReference>
<evidence type="ECO:0000313" key="3">
    <source>
        <dbReference type="Proteomes" id="UP000053235"/>
    </source>
</evidence>
<dbReference type="EMBL" id="CXWD01000005">
    <property type="protein sequence ID" value="CTQ67922.1"/>
    <property type="molecule type" value="Genomic_DNA"/>
</dbReference>
<dbReference type="Proteomes" id="UP000053235">
    <property type="component" value="Unassembled WGS sequence"/>
</dbReference>
<organism evidence="2 3">
    <name type="scientific">Roseibium alexandrii</name>
    <dbReference type="NCBI Taxonomy" id="388408"/>
    <lineage>
        <taxon>Bacteria</taxon>
        <taxon>Pseudomonadati</taxon>
        <taxon>Pseudomonadota</taxon>
        <taxon>Alphaproteobacteria</taxon>
        <taxon>Hyphomicrobiales</taxon>
        <taxon>Stappiaceae</taxon>
        <taxon>Roseibium</taxon>
    </lineage>
</organism>
<protein>
    <recommendedName>
        <fullName evidence="1">YjiS-like domain-containing protein</fullName>
    </recommendedName>
</protein>
<dbReference type="InterPro" id="IPR009506">
    <property type="entry name" value="YjiS-like"/>
</dbReference>
<proteinExistence type="predicted"/>
<feature type="domain" description="YjiS-like" evidence="1">
    <location>
        <begin position="25"/>
        <end position="60"/>
    </location>
</feature>
<dbReference type="Pfam" id="PF06568">
    <property type="entry name" value="YjiS-like"/>
    <property type="match status" value="1"/>
</dbReference>
<gene>
    <name evidence="2" type="ORF">LAX5112_01572</name>
</gene>
<evidence type="ECO:0000259" key="1">
    <source>
        <dbReference type="Pfam" id="PF06568"/>
    </source>
</evidence>
<keyword evidence="3" id="KW-1185">Reference proteome</keyword>
<sequence>MSALESIFAPSCTNQPRVTFPRWNLVRLVLQWMAVARSRRELASLTDDQLKDIGLKRSEVLVEIEKPFWQGPDFR</sequence>
<dbReference type="AlphaFoldDB" id="A0A0M7A0I7"/>
<dbReference type="OrthoDB" id="8096613at2"/>
<reference evidence="3" key="1">
    <citation type="submission" date="2015-07" db="EMBL/GenBank/DDBJ databases">
        <authorList>
            <person name="Rodrigo-Torres Lidia"/>
            <person name="Arahal R.David."/>
        </authorList>
    </citation>
    <scope>NUCLEOTIDE SEQUENCE [LARGE SCALE GENOMIC DNA]</scope>
    <source>
        <strain evidence="3">CECT 5112</strain>
    </source>
</reference>